<reference evidence="1" key="1">
    <citation type="submission" date="2017-07" db="EMBL/GenBank/DDBJ databases">
        <title>Taro Niue Genome Assembly and Annotation.</title>
        <authorList>
            <person name="Atibalentja N."/>
            <person name="Keating K."/>
            <person name="Fields C.J."/>
        </authorList>
    </citation>
    <scope>NUCLEOTIDE SEQUENCE</scope>
    <source>
        <strain evidence="1">Niue_2</strain>
        <tissue evidence="1">Leaf</tissue>
    </source>
</reference>
<dbReference type="AlphaFoldDB" id="A0A843U4W6"/>
<dbReference type="Proteomes" id="UP000652761">
    <property type="component" value="Unassembled WGS sequence"/>
</dbReference>
<accession>A0A843U4W6</accession>
<gene>
    <name evidence="1" type="ORF">Taro_010991</name>
</gene>
<feature type="non-terminal residue" evidence="1">
    <location>
        <position position="188"/>
    </location>
</feature>
<dbReference type="EMBL" id="NMUH01000406">
    <property type="protein sequence ID" value="MQL78561.1"/>
    <property type="molecule type" value="Genomic_DNA"/>
</dbReference>
<organism evidence="1 2">
    <name type="scientific">Colocasia esculenta</name>
    <name type="common">Wild taro</name>
    <name type="synonym">Arum esculentum</name>
    <dbReference type="NCBI Taxonomy" id="4460"/>
    <lineage>
        <taxon>Eukaryota</taxon>
        <taxon>Viridiplantae</taxon>
        <taxon>Streptophyta</taxon>
        <taxon>Embryophyta</taxon>
        <taxon>Tracheophyta</taxon>
        <taxon>Spermatophyta</taxon>
        <taxon>Magnoliopsida</taxon>
        <taxon>Liliopsida</taxon>
        <taxon>Araceae</taxon>
        <taxon>Aroideae</taxon>
        <taxon>Colocasieae</taxon>
        <taxon>Colocasia</taxon>
    </lineage>
</organism>
<keyword evidence="2" id="KW-1185">Reference proteome</keyword>
<protein>
    <submittedName>
        <fullName evidence="1">Uncharacterized protein</fullName>
    </submittedName>
</protein>
<name>A0A843U4W6_COLES</name>
<sequence>MRGRGDEKAPIVGDTLAVVDVPECWRGPGRHLLSHQAPWMKNIAWLDEENRWKCGRMGTNTFCKRSVDTLHNGVDTITQIQRQKDEQMLRLCRHMSKSVSTRVSYSGNQTTQVDTLSGQVDTRACSQNSNFQNWGQQVDATPEQVDTGSCSQNSYFQNWDGRTTQYQSRLTLDQFPEQLVSRFGTVCH</sequence>
<comment type="caution">
    <text evidence="1">The sequence shown here is derived from an EMBL/GenBank/DDBJ whole genome shotgun (WGS) entry which is preliminary data.</text>
</comment>
<proteinExistence type="predicted"/>
<evidence type="ECO:0000313" key="1">
    <source>
        <dbReference type="EMBL" id="MQL78561.1"/>
    </source>
</evidence>
<evidence type="ECO:0000313" key="2">
    <source>
        <dbReference type="Proteomes" id="UP000652761"/>
    </source>
</evidence>